<proteinExistence type="predicted"/>
<accession>A0ABS8V9X2</accession>
<evidence type="ECO:0000256" key="1">
    <source>
        <dbReference type="SAM" id="MobiDB-lite"/>
    </source>
</evidence>
<organism evidence="2 3">
    <name type="scientific">Datura stramonium</name>
    <name type="common">Jimsonweed</name>
    <name type="synonym">Common thornapple</name>
    <dbReference type="NCBI Taxonomy" id="4076"/>
    <lineage>
        <taxon>Eukaryota</taxon>
        <taxon>Viridiplantae</taxon>
        <taxon>Streptophyta</taxon>
        <taxon>Embryophyta</taxon>
        <taxon>Tracheophyta</taxon>
        <taxon>Spermatophyta</taxon>
        <taxon>Magnoliopsida</taxon>
        <taxon>eudicotyledons</taxon>
        <taxon>Gunneridae</taxon>
        <taxon>Pentapetalae</taxon>
        <taxon>asterids</taxon>
        <taxon>lamiids</taxon>
        <taxon>Solanales</taxon>
        <taxon>Solanaceae</taxon>
        <taxon>Solanoideae</taxon>
        <taxon>Datureae</taxon>
        <taxon>Datura</taxon>
    </lineage>
</organism>
<protein>
    <submittedName>
        <fullName evidence="2">Uncharacterized protein</fullName>
    </submittedName>
</protein>
<feature type="region of interest" description="Disordered" evidence="1">
    <location>
        <begin position="36"/>
        <end position="89"/>
    </location>
</feature>
<keyword evidence="3" id="KW-1185">Reference proteome</keyword>
<sequence length="134" mass="14309">MPEAPIVLALKGVQHSSSNGTRLGATHPFSYALEDSALPRPRDQQREALAPQHNQPDEAAAELALQATRGTSNLGATRHATRKKQWRKARRNATLPLCIGRRDATLSRSDGTGDVGQHCCVGLGDAQGVSHGQN</sequence>
<name>A0ABS8V9X2_DATST</name>
<evidence type="ECO:0000313" key="2">
    <source>
        <dbReference type="EMBL" id="MCD9643534.1"/>
    </source>
</evidence>
<evidence type="ECO:0000313" key="3">
    <source>
        <dbReference type="Proteomes" id="UP000823775"/>
    </source>
</evidence>
<comment type="caution">
    <text evidence="2">The sequence shown here is derived from an EMBL/GenBank/DDBJ whole genome shotgun (WGS) entry which is preliminary data.</text>
</comment>
<gene>
    <name evidence="2" type="ORF">HAX54_031110</name>
</gene>
<feature type="compositionally biased region" description="Basic residues" evidence="1">
    <location>
        <begin position="79"/>
        <end position="89"/>
    </location>
</feature>
<reference evidence="2 3" key="1">
    <citation type="journal article" date="2021" name="BMC Genomics">
        <title>Datura genome reveals duplications of psychoactive alkaloid biosynthetic genes and high mutation rate following tissue culture.</title>
        <authorList>
            <person name="Rajewski A."/>
            <person name="Carter-House D."/>
            <person name="Stajich J."/>
            <person name="Litt A."/>
        </authorList>
    </citation>
    <scope>NUCLEOTIDE SEQUENCE [LARGE SCALE GENOMIC DNA]</scope>
    <source>
        <strain evidence="2">AR-01</strain>
    </source>
</reference>
<dbReference type="Proteomes" id="UP000823775">
    <property type="component" value="Unassembled WGS sequence"/>
</dbReference>
<dbReference type="EMBL" id="JACEIK010003919">
    <property type="protein sequence ID" value="MCD9643534.1"/>
    <property type="molecule type" value="Genomic_DNA"/>
</dbReference>